<dbReference type="EMBL" id="ML119108">
    <property type="protein sequence ID" value="RPB16505.1"/>
    <property type="molecule type" value="Genomic_DNA"/>
</dbReference>
<keyword evidence="1" id="KW-0732">Signal</keyword>
<reference evidence="2 3" key="1">
    <citation type="journal article" date="2018" name="Nat. Ecol. Evol.">
        <title>Pezizomycetes genomes reveal the molecular basis of ectomycorrhizal truffle lifestyle.</title>
        <authorList>
            <person name="Murat C."/>
            <person name="Payen T."/>
            <person name="Noel B."/>
            <person name="Kuo A."/>
            <person name="Morin E."/>
            <person name="Chen J."/>
            <person name="Kohler A."/>
            <person name="Krizsan K."/>
            <person name="Balestrini R."/>
            <person name="Da Silva C."/>
            <person name="Montanini B."/>
            <person name="Hainaut M."/>
            <person name="Levati E."/>
            <person name="Barry K.W."/>
            <person name="Belfiori B."/>
            <person name="Cichocki N."/>
            <person name="Clum A."/>
            <person name="Dockter R.B."/>
            <person name="Fauchery L."/>
            <person name="Guy J."/>
            <person name="Iotti M."/>
            <person name="Le Tacon F."/>
            <person name="Lindquist E.A."/>
            <person name="Lipzen A."/>
            <person name="Malagnac F."/>
            <person name="Mello A."/>
            <person name="Molinier V."/>
            <person name="Miyauchi S."/>
            <person name="Poulain J."/>
            <person name="Riccioni C."/>
            <person name="Rubini A."/>
            <person name="Sitrit Y."/>
            <person name="Splivallo R."/>
            <person name="Traeger S."/>
            <person name="Wang M."/>
            <person name="Zifcakova L."/>
            <person name="Wipf D."/>
            <person name="Zambonelli A."/>
            <person name="Paolocci F."/>
            <person name="Nowrousian M."/>
            <person name="Ottonello S."/>
            <person name="Baldrian P."/>
            <person name="Spatafora J.W."/>
            <person name="Henrissat B."/>
            <person name="Nagy L.G."/>
            <person name="Aury J.M."/>
            <person name="Wincker P."/>
            <person name="Grigoriev I.V."/>
            <person name="Bonfante P."/>
            <person name="Martin F.M."/>
        </authorList>
    </citation>
    <scope>NUCLEOTIDE SEQUENCE [LARGE SCALE GENOMIC DNA]</scope>
    <source>
        <strain evidence="2 3">CCBAS932</strain>
    </source>
</reference>
<dbReference type="InParanoid" id="A0A3N4LEY1"/>
<organism evidence="2 3">
    <name type="scientific">Morchella conica CCBAS932</name>
    <dbReference type="NCBI Taxonomy" id="1392247"/>
    <lineage>
        <taxon>Eukaryota</taxon>
        <taxon>Fungi</taxon>
        <taxon>Dikarya</taxon>
        <taxon>Ascomycota</taxon>
        <taxon>Pezizomycotina</taxon>
        <taxon>Pezizomycetes</taxon>
        <taxon>Pezizales</taxon>
        <taxon>Morchellaceae</taxon>
        <taxon>Morchella</taxon>
    </lineage>
</organism>
<evidence type="ECO:0000313" key="3">
    <source>
        <dbReference type="Proteomes" id="UP000277580"/>
    </source>
</evidence>
<evidence type="ECO:0000256" key="1">
    <source>
        <dbReference type="SAM" id="SignalP"/>
    </source>
</evidence>
<protein>
    <recommendedName>
        <fullName evidence="4">CBM1 domain-containing protein</fullName>
    </recommendedName>
</protein>
<feature type="chain" id="PRO_5018009875" description="CBM1 domain-containing protein" evidence="1">
    <location>
        <begin position="21"/>
        <end position="101"/>
    </location>
</feature>
<dbReference type="STRING" id="1392247.A0A3N4LEY1"/>
<dbReference type="OrthoDB" id="3924764at2759"/>
<evidence type="ECO:0008006" key="4">
    <source>
        <dbReference type="Google" id="ProtNLM"/>
    </source>
</evidence>
<feature type="signal peptide" evidence="1">
    <location>
        <begin position="1"/>
        <end position="20"/>
    </location>
</feature>
<keyword evidence="3" id="KW-1185">Reference proteome</keyword>
<dbReference type="Proteomes" id="UP000277580">
    <property type="component" value="Unassembled WGS sequence"/>
</dbReference>
<name>A0A3N4LEY1_9PEZI</name>
<accession>A0A3N4LEY1</accession>
<proteinExistence type="predicted"/>
<sequence length="101" mass="10363">MQFLSLALALGAFYIQTAQAAPAPTEAPSPTITSPPSTTTFTSTATCSFSRCVDYIDACGHTYGGCFLDPQCGGTVPVFHPPNCPVTAATVEPTSVTTTLA</sequence>
<gene>
    <name evidence="2" type="ORF">P167DRAFT_562050</name>
</gene>
<dbReference type="AlphaFoldDB" id="A0A3N4LEY1"/>
<evidence type="ECO:0000313" key="2">
    <source>
        <dbReference type="EMBL" id="RPB16505.1"/>
    </source>
</evidence>